<feature type="domain" description="HAMP" evidence="10">
    <location>
        <begin position="71"/>
        <end position="124"/>
    </location>
</feature>
<protein>
    <submittedName>
        <fullName evidence="11">Methyl-accepting chemotaxis protein</fullName>
    </submittedName>
</protein>
<evidence type="ECO:0000259" key="10">
    <source>
        <dbReference type="PROSITE" id="PS50885"/>
    </source>
</evidence>
<keyword evidence="3 8" id="KW-0472">Membrane</keyword>
<evidence type="ECO:0000256" key="4">
    <source>
        <dbReference type="ARBA" id="ARBA00023224"/>
    </source>
</evidence>
<evidence type="ECO:0000256" key="3">
    <source>
        <dbReference type="ARBA" id="ARBA00023136"/>
    </source>
</evidence>
<dbReference type="RefSeq" id="WP_245688117.1">
    <property type="nucleotide sequence ID" value="NZ_FNEV01000003.1"/>
</dbReference>
<comment type="similarity">
    <text evidence="5">Belongs to the methyl-accepting chemotaxis (MCP) protein family.</text>
</comment>
<evidence type="ECO:0000256" key="6">
    <source>
        <dbReference type="PROSITE-ProRule" id="PRU00284"/>
    </source>
</evidence>
<dbReference type="PANTHER" id="PTHR32089:SF112">
    <property type="entry name" value="LYSOZYME-LIKE PROTEIN-RELATED"/>
    <property type="match status" value="1"/>
</dbReference>
<keyword evidence="7" id="KW-0175">Coiled coil</keyword>
<evidence type="ECO:0000259" key="9">
    <source>
        <dbReference type="PROSITE" id="PS50111"/>
    </source>
</evidence>
<dbReference type="SMART" id="SM00304">
    <property type="entry name" value="HAMP"/>
    <property type="match status" value="1"/>
</dbReference>
<dbReference type="Proteomes" id="UP000199225">
    <property type="component" value="Unassembled WGS sequence"/>
</dbReference>
<dbReference type="Gene3D" id="6.10.340.10">
    <property type="match status" value="1"/>
</dbReference>
<dbReference type="GO" id="GO:0007165">
    <property type="term" value="P:signal transduction"/>
    <property type="evidence" value="ECO:0007669"/>
    <property type="project" value="UniProtKB-KW"/>
</dbReference>
<dbReference type="SUPFAM" id="SSF58104">
    <property type="entry name" value="Methyl-accepting chemotaxis protein (MCP) signaling domain"/>
    <property type="match status" value="1"/>
</dbReference>
<feature type="coiled-coil region" evidence="7">
    <location>
        <begin position="221"/>
        <end position="248"/>
    </location>
</feature>
<dbReference type="InterPro" id="IPR004089">
    <property type="entry name" value="MCPsignal_dom"/>
</dbReference>
<dbReference type="PANTHER" id="PTHR32089">
    <property type="entry name" value="METHYL-ACCEPTING CHEMOTAXIS PROTEIN MCPB"/>
    <property type="match status" value="1"/>
</dbReference>
<evidence type="ECO:0000256" key="8">
    <source>
        <dbReference type="SAM" id="Phobius"/>
    </source>
</evidence>
<comment type="subcellular location">
    <subcellularLocation>
        <location evidence="1">Cell membrane</location>
    </subcellularLocation>
</comment>
<dbReference type="SMART" id="SM00283">
    <property type="entry name" value="MA"/>
    <property type="match status" value="1"/>
</dbReference>
<dbReference type="GO" id="GO:0005886">
    <property type="term" value="C:plasma membrane"/>
    <property type="evidence" value="ECO:0007669"/>
    <property type="project" value="UniProtKB-SubCell"/>
</dbReference>
<keyword evidence="12" id="KW-1185">Reference proteome</keyword>
<dbReference type="EMBL" id="FNEV01000003">
    <property type="protein sequence ID" value="SDJ28583.1"/>
    <property type="molecule type" value="Genomic_DNA"/>
</dbReference>
<keyword evidence="8" id="KW-1133">Transmembrane helix</keyword>
<evidence type="ECO:0000313" key="11">
    <source>
        <dbReference type="EMBL" id="SDJ28583.1"/>
    </source>
</evidence>
<dbReference type="InterPro" id="IPR003660">
    <property type="entry name" value="HAMP_dom"/>
</dbReference>
<feature type="transmembrane region" description="Helical" evidence="8">
    <location>
        <begin position="48"/>
        <end position="70"/>
    </location>
</feature>
<evidence type="ECO:0000313" key="12">
    <source>
        <dbReference type="Proteomes" id="UP000199225"/>
    </source>
</evidence>
<proteinExistence type="inferred from homology"/>
<reference evidence="12" key="1">
    <citation type="submission" date="2016-10" db="EMBL/GenBank/DDBJ databases">
        <authorList>
            <person name="Varghese N."/>
            <person name="Submissions S."/>
        </authorList>
    </citation>
    <scope>NUCLEOTIDE SEQUENCE [LARGE SCALE GENOMIC DNA]</scope>
    <source>
        <strain evidence="12">DSM 4771</strain>
    </source>
</reference>
<sequence>MSQKYRFSLRLKIVLFVTVLAMITYTFSALFIYVLWDMAKGVLPMSQTAFTVMTLVMGVLWSGVLAYVMAGLITKELKKLENVAVQVAEGDLTQRVDIPESDDEIRSLAVAFDRMVGHLREVITEIERNFDETNATVTSMRTSTSNVTDQARTVEQTIREISSGAESSAVSIQDTANYVNDATTLAGEIQKEAEASKQKADQMIDSLNHSSRVLEELLTGIRNLSDDQEKSLEEVESLEANAKEINNIVTLVGDIAEQTNLLALNASIEAARAGEHGKGFAVVAEEVRKLADQSSEAVHNISSLVDAMQKGVTKVVSRISEQVSYGREEAEKGAKTGEAMETMTSSIHEVATAVTNISKNVDRQLEMIQETSRQSQEVAAVAEETSAGAEEVNASIEEQTTMLEDVDALATQLEEQAGRLRADMERFSLEKQHA</sequence>
<feature type="coiled-coil region" evidence="7">
    <location>
        <begin position="396"/>
        <end position="430"/>
    </location>
</feature>
<keyword evidence="2" id="KW-1003">Cell membrane</keyword>
<dbReference type="AlphaFoldDB" id="A0A1G8SHF6"/>
<organism evidence="11 12">
    <name type="scientific">Salimicrobium halophilum</name>
    <dbReference type="NCBI Taxonomy" id="86666"/>
    <lineage>
        <taxon>Bacteria</taxon>
        <taxon>Bacillati</taxon>
        <taxon>Bacillota</taxon>
        <taxon>Bacilli</taxon>
        <taxon>Bacillales</taxon>
        <taxon>Bacillaceae</taxon>
        <taxon>Salimicrobium</taxon>
    </lineage>
</organism>
<feature type="domain" description="Methyl-accepting transducer" evidence="9">
    <location>
        <begin position="143"/>
        <end position="393"/>
    </location>
</feature>
<evidence type="ECO:0000256" key="1">
    <source>
        <dbReference type="ARBA" id="ARBA00004236"/>
    </source>
</evidence>
<evidence type="ECO:0000256" key="5">
    <source>
        <dbReference type="ARBA" id="ARBA00029447"/>
    </source>
</evidence>
<dbReference type="CDD" id="cd06225">
    <property type="entry name" value="HAMP"/>
    <property type="match status" value="1"/>
</dbReference>
<name>A0A1G8SHF6_9BACI</name>
<feature type="transmembrane region" description="Helical" evidence="8">
    <location>
        <begin position="12"/>
        <end position="36"/>
    </location>
</feature>
<evidence type="ECO:0000256" key="2">
    <source>
        <dbReference type="ARBA" id="ARBA00022475"/>
    </source>
</evidence>
<gene>
    <name evidence="11" type="ORF">SAMN04490247_1461</name>
</gene>
<keyword evidence="4 6" id="KW-0807">Transducer</keyword>
<evidence type="ECO:0000256" key="7">
    <source>
        <dbReference type="SAM" id="Coils"/>
    </source>
</evidence>
<keyword evidence="8" id="KW-0812">Transmembrane</keyword>
<dbReference type="Gene3D" id="1.10.287.950">
    <property type="entry name" value="Methyl-accepting chemotaxis protein"/>
    <property type="match status" value="1"/>
</dbReference>
<dbReference type="PROSITE" id="PS50111">
    <property type="entry name" value="CHEMOTAXIS_TRANSDUC_2"/>
    <property type="match status" value="1"/>
</dbReference>
<dbReference type="Pfam" id="PF00672">
    <property type="entry name" value="HAMP"/>
    <property type="match status" value="1"/>
</dbReference>
<dbReference type="STRING" id="86666.SAMN04490247_1461"/>
<dbReference type="PROSITE" id="PS50885">
    <property type="entry name" value="HAMP"/>
    <property type="match status" value="1"/>
</dbReference>
<dbReference type="Pfam" id="PF00015">
    <property type="entry name" value="MCPsignal"/>
    <property type="match status" value="1"/>
</dbReference>
<accession>A0A1G8SHF6</accession>